<dbReference type="Gene3D" id="1.10.246.90">
    <property type="entry name" value="Nop domain"/>
    <property type="match status" value="1"/>
</dbReference>
<dbReference type="GO" id="GO:0030515">
    <property type="term" value="F:snoRNA binding"/>
    <property type="evidence" value="ECO:0007669"/>
    <property type="project" value="InterPro"/>
</dbReference>
<keyword evidence="4" id="KW-1185">Reference proteome</keyword>
<name>A0A0F9YMX5_9MICR</name>
<dbReference type="PROSITE" id="PS51358">
    <property type="entry name" value="NOP"/>
    <property type="match status" value="1"/>
</dbReference>
<evidence type="ECO:0000259" key="2">
    <source>
        <dbReference type="PROSITE" id="PS51358"/>
    </source>
</evidence>
<dbReference type="InterPro" id="IPR045056">
    <property type="entry name" value="Nop56/Nop58"/>
</dbReference>
<sequence length="401" mass="46098">MQHLLYEHAKGYLLFELKEYEDLSKGSYQEYMKLTQVIKFIAKFDFSDVHIANDNIQKLCCNKLSTELINLLELNNVQILHSDPSLKQALKEIGIKQKTSLNIMRGIKYNEHRILKSELDLQFLLGLSHTFSRHKVEFNSKKEDNFLINTTNMLEQLEKDINSYSMRIKEMFGWSFPELFAACSNNDEYIKAMAFFIYGENIENLPKEKIEKFTKLKTCSIGIQLNEVDLLNIKNLCEIIAEKINLKNKLKVYLKDKMEFIAPNLCELLGDLMAAKIIVLSGGLVNLAKSTASTIQLLGAEKSLFQSLKAKTNTPKYGVLFNSKLVSKAQMKNKAKFSRYLAAKISLLSKIDCFSNNRTNAYGVAIKKMVNKKLKNFDTEKEEENTEEVLSKVYKKLKTIN</sequence>
<dbReference type="VEuPathDB" id="MicrosporidiaDB:AAJ76_1180002683"/>
<evidence type="ECO:0000313" key="3">
    <source>
        <dbReference type="EMBL" id="KKO74102.1"/>
    </source>
</evidence>
<comment type="similarity">
    <text evidence="1">Belongs to the NOP5/NOP56 family.</text>
</comment>
<dbReference type="GeneID" id="36318720"/>
<dbReference type="PANTHER" id="PTHR10894:SF0">
    <property type="entry name" value="NUCLEOLAR PROTEIN 56"/>
    <property type="match status" value="1"/>
</dbReference>
<feature type="domain" description="Nop" evidence="2">
    <location>
        <begin position="261"/>
        <end position="379"/>
    </location>
</feature>
<evidence type="ECO:0000313" key="4">
    <source>
        <dbReference type="Proteomes" id="UP000034350"/>
    </source>
</evidence>
<proteinExistence type="inferred from homology"/>
<dbReference type="EMBL" id="JPQZ01000118">
    <property type="protein sequence ID" value="KKO74102.1"/>
    <property type="molecule type" value="Genomic_DNA"/>
</dbReference>
<dbReference type="Proteomes" id="UP000034350">
    <property type="component" value="Unassembled WGS sequence"/>
</dbReference>
<comment type="caution">
    <text evidence="3">The sequence shown here is derived from an EMBL/GenBank/DDBJ whole genome shotgun (WGS) entry which is preliminary data.</text>
</comment>
<gene>
    <name evidence="3" type="ORF">AAJ76_1180002683</name>
</gene>
<dbReference type="InterPro" id="IPR012976">
    <property type="entry name" value="NOSIC"/>
</dbReference>
<dbReference type="PANTHER" id="PTHR10894">
    <property type="entry name" value="NUCLEOLAR PROTEIN 5 NUCLEOLAR PROTEIN NOP5 NOP58"/>
    <property type="match status" value="1"/>
</dbReference>
<dbReference type="RefSeq" id="XP_024329844.1">
    <property type="nucleotide sequence ID" value="XM_024473823.1"/>
</dbReference>
<dbReference type="Gene3D" id="1.10.287.4070">
    <property type="match status" value="1"/>
</dbReference>
<dbReference type="InterPro" id="IPR002687">
    <property type="entry name" value="Nop_dom"/>
</dbReference>
<dbReference type="VEuPathDB" id="MicrosporidiaDB:NCER_101538"/>
<evidence type="ECO:0000256" key="1">
    <source>
        <dbReference type="ARBA" id="ARBA00009211"/>
    </source>
</evidence>
<protein>
    <submittedName>
        <fullName evidence="3">Nop56p-like nucleolar protein</fullName>
    </submittedName>
</protein>
<dbReference type="AlphaFoldDB" id="A0A0F9YMX5"/>
<accession>A0A0F9YMX5</accession>
<dbReference type="OrthoDB" id="6780543at2759"/>
<dbReference type="GO" id="GO:0031428">
    <property type="term" value="C:box C/D methylation guide snoRNP complex"/>
    <property type="evidence" value="ECO:0007669"/>
    <property type="project" value="InterPro"/>
</dbReference>
<reference evidence="3 4" key="1">
    <citation type="journal article" date="2015" name="Environ. Microbiol.">
        <title>Genome analyses suggest the presence of polyploidy and recent human-driven expansions in eight global populations of the honeybee pathogen Nosema ceranae.</title>
        <authorList>
            <person name="Pelin A."/>
            <person name="Selman M."/>
            <person name="Aris-Brosou S."/>
            <person name="Farinelli L."/>
            <person name="Corradi N."/>
        </authorList>
    </citation>
    <scope>NUCLEOTIDE SEQUENCE [LARGE SCALE GENOMIC DNA]</scope>
    <source>
        <strain evidence="3 4">PA08 1199</strain>
    </source>
</reference>
<dbReference type="VEuPathDB" id="MicrosporidiaDB:G9O61_00g013640"/>
<dbReference type="SMART" id="SM00931">
    <property type="entry name" value="NOSIC"/>
    <property type="match status" value="1"/>
</dbReference>
<dbReference type="InterPro" id="IPR042239">
    <property type="entry name" value="Nop_C"/>
</dbReference>
<organism evidence="3 4">
    <name type="scientific">Vairimorpha ceranae</name>
    <dbReference type="NCBI Taxonomy" id="40302"/>
    <lineage>
        <taxon>Eukaryota</taxon>
        <taxon>Fungi</taxon>
        <taxon>Fungi incertae sedis</taxon>
        <taxon>Microsporidia</taxon>
        <taxon>Nosematidae</taxon>
        <taxon>Vairimorpha</taxon>
    </lineage>
</organism>
<dbReference type="SUPFAM" id="SSF89124">
    <property type="entry name" value="Nop domain"/>
    <property type="match status" value="1"/>
</dbReference>
<dbReference type="InterPro" id="IPR036070">
    <property type="entry name" value="Nop_dom_sf"/>
</dbReference>
<dbReference type="OMA" id="CENLMNE"/>
<dbReference type="Pfam" id="PF01798">
    <property type="entry name" value="Nop"/>
    <property type="match status" value="1"/>
</dbReference>
<dbReference type="GO" id="GO:0032040">
    <property type="term" value="C:small-subunit processome"/>
    <property type="evidence" value="ECO:0007669"/>
    <property type="project" value="InterPro"/>
</dbReference>